<dbReference type="AlphaFoldDB" id="A0A1F6XFC6"/>
<gene>
    <name evidence="1" type="ORF">A2933_00620</name>
</gene>
<evidence type="ECO:0008006" key="3">
    <source>
        <dbReference type="Google" id="ProtNLM"/>
    </source>
</evidence>
<dbReference type="EMBL" id="MFVH01000001">
    <property type="protein sequence ID" value="OGI92708.1"/>
    <property type="molecule type" value="Genomic_DNA"/>
</dbReference>
<accession>A0A1F6XFC6</accession>
<dbReference type="PANTHER" id="PTHR43393">
    <property type="entry name" value="CYTOKININ RIBOSIDE 5'-MONOPHOSPHATE PHOSPHORIBOHYDROLASE"/>
    <property type="match status" value="1"/>
</dbReference>
<organism evidence="1 2">
    <name type="scientific">Candidatus Nomurabacteria bacterium RIFCSPLOWO2_01_FULL_46_18</name>
    <dbReference type="NCBI Taxonomy" id="1801783"/>
    <lineage>
        <taxon>Bacteria</taxon>
        <taxon>Candidatus Nomuraibacteriota</taxon>
    </lineage>
</organism>
<reference evidence="1 2" key="1">
    <citation type="journal article" date="2016" name="Nat. Commun.">
        <title>Thousands of microbial genomes shed light on interconnected biogeochemical processes in an aquifer system.</title>
        <authorList>
            <person name="Anantharaman K."/>
            <person name="Brown C.T."/>
            <person name="Hug L.A."/>
            <person name="Sharon I."/>
            <person name="Castelle C.J."/>
            <person name="Probst A.J."/>
            <person name="Thomas B.C."/>
            <person name="Singh A."/>
            <person name="Wilkins M.J."/>
            <person name="Karaoz U."/>
            <person name="Brodie E.L."/>
            <person name="Williams K.H."/>
            <person name="Hubbard S.S."/>
            <person name="Banfield J.F."/>
        </authorList>
    </citation>
    <scope>NUCLEOTIDE SEQUENCE [LARGE SCALE GENOMIC DNA]</scope>
</reference>
<protein>
    <recommendedName>
        <fullName evidence="3">Cytokinin riboside 5'-monophosphate phosphoribohydrolase</fullName>
    </recommendedName>
</protein>
<dbReference type="Pfam" id="PF03641">
    <property type="entry name" value="Lysine_decarbox"/>
    <property type="match status" value="1"/>
</dbReference>
<dbReference type="SUPFAM" id="SSF102405">
    <property type="entry name" value="MCP/YpsA-like"/>
    <property type="match status" value="1"/>
</dbReference>
<dbReference type="InterPro" id="IPR052341">
    <property type="entry name" value="LOG_family_nucleotidases"/>
</dbReference>
<dbReference type="GO" id="GO:0005829">
    <property type="term" value="C:cytosol"/>
    <property type="evidence" value="ECO:0007669"/>
    <property type="project" value="TreeGrafter"/>
</dbReference>
<sequence>MKSKFQIFEKKDRKHFKVIIFGSSRVKMYDNTYKKVWRLAELLGERGVDVVTGGGPGLMQAANEGHREGSKLGRHRTHSIGIGVKLLWKQKFNKSVQYKEEFNKFSRRLDEFMLLSNAVVVAPGGLGTMLELFYSWQLVQVHNICNIPIILMGKRWRGLLRWIKKEALRKKYLNKDDYELVFCVDTPKQAIKIIEESFNSFKKGGKNFCLNYKKYKV</sequence>
<name>A0A1F6XFC6_9BACT</name>
<evidence type="ECO:0000313" key="2">
    <source>
        <dbReference type="Proteomes" id="UP000179381"/>
    </source>
</evidence>
<dbReference type="Proteomes" id="UP000179381">
    <property type="component" value="Unassembled WGS sequence"/>
</dbReference>
<proteinExistence type="predicted"/>
<dbReference type="Gene3D" id="3.40.50.450">
    <property type="match status" value="1"/>
</dbReference>
<comment type="caution">
    <text evidence="1">The sequence shown here is derived from an EMBL/GenBank/DDBJ whole genome shotgun (WGS) entry which is preliminary data.</text>
</comment>
<dbReference type="InterPro" id="IPR031100">
    <property type="entry name" value="LOG_fam"/>
</dbReference>
<dbReference type="PANTHER" id="PTHR43393:SF3">
    <property type="entry name" value="LYSINE DECARBOXYLASE-LIKE PROTEIN"/>
    <property type="match status" value="1"/>
</dbReference>
<evidence type="ECO:0000313" key="1">
    <source>
        <dbReference type="EMBL" id="OGI92708.1"/>
    </source>
</evidence>